<comment type="caution">
    <text evidence="3">The sequence shown here is derived from an EMBL/GenBank/DDBJ whole genome shotgun (WGS) entry which is preliminary data.</text>
</comment>
<name>A0AAQ4F8F9_AMBAM</name>
<dbReference type="AlphaFoldDB" id="A0AAQ4F8F9"/>
<keyword evidence="2" id="KW-0472">Membrane</keyword>
<evidence type="ECO:0000256" key="1">
    <source>
        <dbReference type="SAM" id="MobiDB-lite"/>
    </source>
</evidence>
<feature type="region of interest" description="Disordered" evidence="1">
    <location>
        <begin position="105"/>
        <end position="126"/>
    </location>
</feature>
<keyword evidence="2" id="KW-0812">Transmembrane</keyword>
<evidence type="ECO:0000256" key="2">
    <source>
        <dbReference type="SAM" id="Phobius"/>
    </source>
</evidence>
<dbReference type="Proteomes" id="UP001321473">
    <property type="component" value="Unassembled WGS sequence"/>
</dbReference>
<reference evidence="3 4" key="1">
    <citation type="journal article" date="2023" name="Arcadia Sci">
        <title>De novo assembly of a long-read Amblyomma americanum tick genome.</title>
        <authorList>
            <person name="Chou S."/>
            <person name="Poskanzer K.E."/>
            <person name="Rollins M."/>
            <person name="Thuy-Boun P.S."/>
        </authorList>
    </citation>
    <scope>NUCLEOTIDE SEQUENCE [LARGE SCALE GENOMIC DNA]</scope>
    <source>
        <strain evidence="3">F_SG_1</strain>
        <tissue evidence="3">Salivary glands</tissue>
    </source>
</reference>
<evidence type="ECO:0000313" key="3">
    <source>
        <dbReference type="EMBL" id="KAK8783494.1"/>
    </source>
</evidence>
<keyword evidence="2" id="KW-1133">Transmembrane helix</keyword>
<feature type="compositionally biased region" description="Low complexity" evidence="1">
    <location>
        <begin position="111"/>
        <end position="126"/>
    </location>
</feature>
<keyword evidence="4" id="KW-1185">Reference proteome</keyword>
<protein>
    <submittedName>
        <fullName evidence="3">Uncharacterized protein</fullName>
    </submittedName>
</protein>
<feature type="transmembrane region" description="Helical" evidence="2">
    <location>
        <begin position="29"/>
        <end position="49"/>
    </location>
</feature>
<dbReference type="EMBL" id="JARKHS020005510">
    <property type="protein sequence ID" value="KAK8783494.1"/>
    <property type="molecule type" value="Genomic_DNA"/>
</dbReference>
<sequence>MRPLAHLLPALLAIVARFAATVRRSRRQLVAYAVLATPFAFLHVVLLCFDKGIMTSEHARAGAGGPQSPIHLDKMCPKYIPSCLHTAASAPGQHRDHREAVGLREHGGTAPGAAGCTSSSSTSHAW</sequence>
<evidence type="ECO:0000313" key="4">
    <source>
        <dbReference type="Proteomes" id="UP001321473"/>
    </source>
</evidence>
<accession>A0AAQ4F8F9</accession>
<gene>
    <name evidence="3" type="ORF">V5799_010141</name>
</gene>
<proteinExistence type="predicted"/>
<organism evidence="3 4">
    <name type="scientific">Amblyomma americanum</name>
    <name type="common">Lone star tick</name>
    <dbReference type="NCBI Taxonomy" id="6943"/>
    <lineage>
        <taxon>Eukaryota</taxon>
        <taxon>Metazoa</taxon>
        <taxon>Ecdysozoa</taxon>
        <taxon>Arthropoda</taxon>
        <taxon>Chelicerata</taxon>
        <taxon>Arachnida</taxon>
        <taxon>Acari</taxon>
        <taxon>Parasitiformes</taxon>
        <taxon>Ixodida</taxon>
        <taxon>Ixodoidea</taxon>
        <taxon>Ixodidae</taxon>
        <taxon>Amblyomminae</taxon>
        <taxon>Amblyomma</taxon>
    </lineage>
</organism>